<proteinExistence type="predicted"/>
<feature type="compositionally biased region" description="Basic residues" evidence="1">
    <location>
        <begin position="1"/>
        <end position="18"/>
    </location>
</feature>
<gene>
    <name evidence="2" type="ORF">BOX15_Mlig026125g3</name>
</gene>
<accession>A0A267GAG6</accession>
<feature type="compositionally biased region" description="Basic residues" evidence="1">
    <location>
        <begin position="123"/>
        <end position="141"/>
    </location>
</feature>
<name>A0A267GAG6_9PLAT</name>
<dbReference type="AlphaFoldDB" id="A0A267GAG6"/>
<dbReference type="Proteomes" id="UP000215902">
    <property type="component" value="Unassembled WGS sequence"/>
</dbReference>
<feature type="region of interest" description="Disordered" evidence="1">
    <location>
        <begin position="1"/>
        <end position="21"/>
    </location>
</feature>
<dbReference type="EMBL" id="NIVC01000440">
    <property type="protein sequence ID" value="PAA82976.1"/>
    <property type="molecule type" value="Genomic_DNA"/>
</dbReference>
<sequence length="141" mass="16347">KKRAKRFRYHTNRKRQWRNKQTQSTEVLVSDADVQAAWQAGSSARSNFSRLGLCYDPGVTFGCRSPACQPWLTATLQSMILSTMRAAKRERRLRLFLEMAPLVKMPRILGSEPEKRLANLPSPRRHQQLRPYKPRRLLANG</sequence>
<protein>
    <submittedName>
        <fullName evidence="2">Uncharacterized protein</fullName>
    </submittedName>
</protein>
<reference evidence="2 3" key="1">
    <citation type="submission" date="2017-06" db="EMBL/GenBank/DDBJ databases">
        <title>A platform for efficient transgenesis in Macrostomum lignano, a flatworm model organism for stem cell research.</title>
        <authorList>
            <person name="Berezikov E."/>
        </authorList>
    </citation>
    <scope>NUCLEOTIDE SEQUENCE [LARGE SCALE GENOMIC DNA]</scope>
    <source>
        <strain evidence="2">DV1</strain>
        <tissue evidence="2">Whole organism</tissue>
    </source>
</reference>
<feature type="non-terminal residue" evidence="2">
    <location>
        <position position="1"/>
    </location>
</feature>
<evidence type="ECO:0000313" key="2">
    <source>
        <dbReference type="EMBL" id="PAA82976.1"/>
    </source>
</evidence>
<keyword evidence="3" id="KW-1185">Reference proteome</keyword>
<organism evidence="2 3">
    <name type="scientific">Macrostomum lignano</name>
    <dbReference type="NCBI Taxonomy" id="282301"/>
    <lineage>
        <taxon>Eukaryota</taxon>
        <taxon>Metazoa</taxon>
        <taxon>Spiralia</taxon>
        <taxon>Lophotrochozoa</taxon>
        <taxon>Platyhelminthes</taxon>
        <taxon>Rhabditophora</taxon>
        <taxon>Macrostomorpha</taxon>
        <taxon>Macrostomida</taxon>
        <taxon>Macrostomidae</taxon>
        <taxon>Macrostomum</taxon>
    </lineage>
</organism>
<evidence type="ECO:0000256" key="1">
    <source>
        <dbReference type="SAM" id="MobiDB-lite"/>
    </source>
</evidence>
<evidence type="ECO:0000313" key="3">
    <source>
        <dbReference type="Proteomes" id="UP000215902"/>
    </source>
</evidence>
<comment type="caution">
    <text evidence="2">The sequence shown here is derived from an EMBL/GenBank/DDBJ whole genome shotgun (WGS) entry which is preliminary data.</text>
</comment>
<feature type="region of interest" description="Disordered" evidence="1">
    <location>
        <begin position="117"/>
        <end position="141"/>
    </location>
</feature>